<comment type="caution">
    <text evidence="1">The sequence shown here is derived from an EMBL/GenBank/DDBJ whole genome shotgun (WGS) entry which is preliminary data.</text>
</comment>
<gene>
    <name evidence="1" type="ORF">E2626_03445</name>
</gene>
<evidence type="ECO:0000313" key="2">
    <source>
        <dbReference type="Proteomes" id="UP000297776"/>
    </source>
</evidence>
<name>A0A4Y8LJW7_9BACL</name>
<sequence>MENTNKQNKVDKLIKFTPLYKTINIDSDNYQFIFSFLNENFSNQFDSYCIHCKNESTFKKVTDESYTYNLQLKKITAQDLSIFYGFHLIEYKCSRNETHSYSFSYRFQDLELTKIGQFPSIADIATQTIQKYRKVLKKDYNDFSRAIGLYSHGVGAGSFVYLRRIFENLIEETKEKFSSTQSDWNDDKYQKSRMDEKIDILKSDLPEFLVKNRILYGILSKGIHELSEEKCIELFPHVKLAIELILDEKLANIERESKIKNLSEIMSSTATEL</sequence>
<dbReference type="AlphaFoldDB" id="A0A4Y8LJW7"/>
<dbReference type="OrthoDB" id="981660at2"/>
<dbReference type="EMBL" id="SORX01000002">
    <property type="protein sequence ID" value="TFE02875.1"/>
    <property type="molecule type" value="Genomic_DNA"/>
</dbReference>
<protein>
    <submittedName>
        <fullName evidence="1">Short-chain dehydrogenase</fullName>
    </submittedName>
</protein>
<organism evidence="1 2">
    <name type="scientific">Jeotgalibacillus salarius</name>
    <dbReference type="NCBI Taxonomy" id="546023"/>
    <lineage>
        <taxon>Bacteria</taxon>
        <taxon>Bacillati</taxon>
        <taxon>Bacillota</taxon>
        <taxon>Bacilli</taxon>
        <taxon>Bacillales</taxon>
        <taxon>Caryophanaceae</taxon>
        <taxon>Jeotgalibacillus</taxon>
    </lineage>
</organism>
<dbReference type="RefSeq" id="WP_134379706.1">
    <property type="nucleotide sequence ID" value="NZ_SORX01000002.1"/>
</dbReference>
<evidence type="ECO:0000313" key="1">
    <source>
        <dbReference type="EMBL" id="TFE02875.1"/>
    </source>
</evidence>
<reference evidence="1 2" key="1">
    <citation type="submission" date="2019-03" db="EMBL/GenBank/DDBJ databases">
        <authorList>
            <person name="Yang Y."/>
        </authorList>
    </citation>
    <scope>NUCLEOTIDE SEQUENCE [LARGE SCALE GENOMIC DNA]</scope>
    <source>
        <strain evidence="1 2">ASL-1</strain>
    </source>
</reference>
<proteinExistence type="predicted"/>
<keyword evidence="2" id="KW-1185">Reference proteome</keyword>
<accession>A0A4Y8LJW7</accession>
<dbReference type="Proteomes" id="UP000297776">
    <property type="component" value="Unassembled WGS sequence"/>
</dbReference>